<dbReference type="CDD" id="cd00037">
    <property type="entry name" value="CLECT"/>
    <property type="match status" value="1"/>
</dbReference>
<dbReference type="InterPro" id="IPR016186">
    <property type="entry name" value="C-type_lectin-like/link_sf"/>
</dbReference>
<dbReference type="PANTHER" id="PTHR31024:SF3">
    <property type="entry name" value="C-TYPE LECTIN-RELATED"/>
    <property type="match status" value="1"/>
</dbReference>
<organism evidence="3 4">
    <name type="scientific">Plectus sambesii</name>
    <dbReference type="NCBI Taxonomy" id="2011161"/>
    <lineage>
        <taxon>Eukaryota</taxon>
        <taxon>Metazoa</taxon>
        <taxon>Ecdysozoa</taxon>
        <taxon>Nematoda</taxon>
        <taxon>Chromadorea</taxon>
        <taxon>Plectida</taxon>
        <taxon>Plectina</taxon>
        <taxon>Plectoidea</taxon>
        <taxon>Plectidae</taxon>
        <taxon>Plectus</taxon>
    </lineage>
</organism>
<accession>A0A914VVJ9</accession>
<keyword evidence="3" id="KW-1185">Reference proteome</keyword>
<dbReference type="SMART" id="SM00034">
    <property type="entry name" value="CLECT"/>
    <property type="match status" value="1"/>
</dbReference>
<dbReference type="InterPro" id="IPR016187">
    <property type="entry name" value="CTDL_fold"/>
</dbReference>
<evidence type="ECO:0000259" key="1">
    <source>
        <dbReference type="PROSITE" id="PS50041"/>
    </source>
</evidence>
<dbReference type="SUPFAM" id="SSF53300">
    <property type="entry name" value="vWA-like"/>
    <property type="match status" value="2"/>
</dbReference>
<sequence length="477" mass="51520">MNAVYRGGNTNIASGMQAAIDLVFKRSYRPDVNKLMIVLTDGQDTSDVVTQHQRAAALNITTYAIGIGSDIDLVELVQITGNKNNVFNVTNFNGLLGFLSTFCHAISHNSGRTCPCTISNIWLDIVIGIDVSTGVNGQINGIKTMLAQIIGALTVAQSGTQVSRVALYTFAGNDGNPSVNVIAYLGTFNSTDDAVNALFNIQSTSIVDVPLLKALTTAAGIFRRSDNRPNARDVLILLSSKGADCTPSGSAPADLCRTASDMNENGVEIISVQLDLGAGQYFDGLGNPCYRLQNDGHQAHNIINAFCQINCFCTKGYEQYIPYDNTCQKMGECVQGVEDGASWNFAKLGCQRQNAFLADELSTQKHAFLQLLAIKISGSGARMIPYWIGLNDKSPSGVYSWDRGTAPSIPLLPGDYTIWPSGPPNDQNGQKQCITADQYNHGFNLAWINQPCNSFDFTPAYFCQKNTCDTDNYCATP</sequence>
<dbReference type="InterPro" id="IPR002035">
    <property type="entry name" value="VWF_A"/>
</dbReference>
<dbReference type="Pfam" id="PF00092">
    <property type="entry name" value="VWA"/>
    <property type="match status" value="2"/>
</dbReference>
<evidence type="ECO:0000313" key="4">
    <source>
        <dbReference type="WBParaSite" id="PSAMB.scaffold2470size23037.g18076.t1"/>
    </source>
</evidence>
<protein>
    <submittedName>
        <fullName evidence="4">Uncharacterized protein</fullName>
    </submittedName>
</protein>
<dbReference type="Pfam" id="PF00059">
    <property type="entry name" value="Lectin_C"/>
    <property type="match status" value="1"/>
</dbReference>
<dbReference type="PROSITE" id="PS50041">
    <property type="entry name" value="C_TYPE_LECTIN_2"/>
    <property type="match status" value="1"/>
</dbReference>
<name>A0A914VVJ9_9BILA</name>
<evidence type="ECO:0000313" key="3">
    <source>
        <dbReference type="Proteomes" id="UP000887566"/>
    </source>
</evidence>
<dbReference type="CDD" id="cd00198">
    <property type="entry name" value="vWFA"/>
    <property type="match status" value="1"/>
</dbReference>
<dbReference type="InterPro" id="IPR036465">
    <property type="entry name" value="vWFA_dom_sf"/>
</dbReference>
<feature type="domain" description="VWFA" evidence="2">
    <location>
        <begin position="1"/>
        <end position="102"/>
    </location>
</feature>
<dbReference type="PROSITE" id="PS50234">
    <property type="entry name" value="VWFA"/>
    <property type="match status" value="2"/>
</dbReference>
<dbReference type="Gene3D" id="3.10.100.10">
    <property type="entry name" value="Mannose-Binding Protein A, subunit A"/>
    <property type="match status" value="1"/>
</dbReference>
<feature type="domain" description="VWFA" evidence="2">
    <location>
        <begin position="124"/>
        <end position="274"/>
    </location>
</feature>
<dbReference type="Proteomes" id="UP000887566">
    <property type="component" value="Unplaced"/>
</dbReference>
<proteinExistence type="predicted"/>
<feature type="domain" description="C-type lectin" evidence="1">
    <location>
        <begin position="329"/>
        <end position="453"/>
    </location>
</feature>
<reference evidence="4" key="1">
    <citation type="submission" date="2022-11" db="UniProtKB">
        <authorList>
            <consortium name="WormBaseParasite"/>
        </authorList>
    </citation>
    <scope>IDENTIFICATION</scope>
</reference>
<dbReference type="WBParaSite" id="PSAMB.scaffold2470size23037.g18076.t1">
    <property type="protein sequence ID" value="PSAMB.scaffold2470size23037.g18076.t1"/>
    <property type="gene ID" value="PSAMB.scaffold2470size23037.g18076"/>
</dbReference>
<dbReference type="InterPro" id="IPR001304">
    <property type="entry name" value="C-type_lectin-like"/>
</dbReference>
<dbReference type="SUPFAM" id="SSF56436">
    <property type="entry name" value="C-type lectin-like"/>
    <property type="match status" value="1"/>
</dbReference>
<dbReference type="AlphaFoldDB" id="A0A914VVJ9"/>
<dbReference type="Gene3D" id="3.40.50.410">
    <property type="entry name" value="von Willebrand factor, type A domain"/>
    <property type="match status" value="2"/>
</dbReference>
<evidence type="ECO:0000259" key="2">
    <source>
        <dbReference type="PROSITE" id="PS50234"/>
    </source>
</evidence>
<dbReference type="SMART" id="SM00327">
    <property type="entry name" value="VWA"/>
    <property type="match status" value="1"/>
</dbReference>
<dbReference type="PANTHER" id="PTHR31024">
    <property type="entry name" value="C-TYPE LECTIN"/>
    <property type="match status" value="1"/>
</dbReference>